<proteinExistence type="predicted"/>
<reference evidence="2 3" key="1">
    <citation type="journal article" date="2023" name="G3 (Bethesda)">
        <title>A chromosome-length genome assembly and annotation of blackberry (Rubus argutus, cv. 'Hillquist').</title>
        <authorList>
            <person name="Bruna T."/>
            <person name="Aryal R."/>
            <person name="Dudchenko O."/>
            <person name="Sargent D.J."/>
            <person name="Mead D."/>
            <person name="Buti M."/>
            <person name="Cavallini A."/>
            <person name="Hytonen T."/>
            <person name="Andres J."/>
            <person name="Pham M."/>
            <person name="Weisz D."/>
            <person name="Mascagni F."/>
            <person name="Usai G."/>
            <person name="Natali L."/>
            <person name="Bassil N."/>
            <person name="Fernandez G.E."/>
            <person name="Lomsadze A."/>
            <person name="Armour M."/>
            <person name="Olukolu B."/>
            <person name="Poorten T."/>
            <person name="Britton C."/>
            <person name="Davik J."/>
            <person name="Ashrafi H."/>
            <person name="Aiden E.L."/>
            <person name="Borodovsky M."/>
            <person name="Worthington M."/>
        </authorList>
    </citation>
    <scope>NUCLEOTIDE SEQUENCE [LARGE SCALE GENOMIC DNA]</scope>
    <source>
        <strain evidence="2">PI 553951</strain>
    </source>
</reference>
<name>A0AAW1YB59_RUBAR</name>
<comment type="caution">
    <text evidence="2">The sequence shown here is derived from an EMBL/GenBank/DDBJ whole genome shotgun (WGS) entry which is preliminary data.</text>
</comment>
<feature type="domain" description="U-box" evidence="1">
    <location>
        <begin position="174"/>
        <end position="235"/>
    </location>
</feature>
<dbReference type="Proteomes" id="UP001457282">
    <property type="component" value="Unassembled WGS sequence"/>
</dbReference>
<evidence type="ECO:0000313" key="2">
    <source>
        <dbReference type="EMBL" id="KAK9946370.1"/>
    </source>
</evidence>
<evidence type="ECO:0000259" key="1">
    <source>
        <dbReference type="Pfam" id="PF25598"/>
    </source>
</evidence>
<evidence type="ECO:0000313" key="3">
    <source>
        <dbReference type="Proteomes" id="UP001457282"/>
    </source>
</evidence>
<dbReference type="EMBL" id="JBEDUW010000002">
    <property type="protein sequence ID" value="KAK9946370.1"/>
    <property type="molecule type" value="Genomic_DNA"/>
</dbReference>
<dbReference type="InterPro" id="IPR058678">
    <property type="entry name" value="ARM_PUB"/>
</dbReference>
<organism evidence="2 3">
    <name type="scientific">Rubus argutus</name>
    <name type="common">Southern blackberry</name>
    <dbReference type="NCBI Taxonomy" id="59490"/>
    <lineage>
        <taxon>Eukaryota</taxon>
        <taxon>Viridiplantae</taxon>
        <taxon>Streptophyta</taxon>
        <taxon>Embryophyta</taxon>
        <taxon>Tracheophyta</taxon>
        <taxon>Spermatophyta</taxon>
        <taxon>Magnoliopsida</taxon>
        <taxon>eudicotyledons</taxon>
        <taxon>Gunneridae</taxon>
        <taxon>Pentapetalae</taxon>
        <taxon>rosids</taxon>
        <taxon>fabids</taxon>
        <taxon>Rosales</taxon>
        <taxon>Rosaceae</taxon>
        <taxon>Rosoideae</taxon>
        <taxon>Rosoideae incertae sedis</taxon>
        <taxon>Rubus</taxon>
    </lineage>
</organism>
<sequence>MKEEVRGCAREGFGDFGDIEEGYKGQARVQALKELRQLVTAHSSAKNTVVDNGGIALISSLLGSFYFHTLLGPNQLGPLSIWTSVLSPRQINCTKLIEVLMEGKDFESEIASSLSLVVGLLRLVKDKRPLQRGGCLDSVCSRQFAHTSRSGTRLFRRPVRSLHCQYCGLFASSPQMECASIAVEASLAAKLLLVIQSGCNPVLKQRAAELLKLCSLNYLLLLQFISKWKLTRTIQ</sequence>
<gene>
    <name evidence="2" type="ORF">M0R45_011838</name>
</gene>
<keyword evidence="3" id="KW-1185">Reference proteome</keyword>
<dbReference type="AlphaFoldDB" id="A0AAW1YB59"/>
<accession>A0AAW1YB59</accession>
<dbReference type="Pfam" id="PF25598">
    <property type="entry name" value="ARM_PUB"/>
    <property type="match status" value="1"/>
</dbReference>
<protein>
    <recommendedName>
        <fullName evidence="1">U-box domain-containing protein</fullName>
    </recommendedName>
</protein>